<dbReference type="Proteomes" id="UP001596978">
    <property type="component" value="Unassembled WGS sequence"/>
</dbReference>
<keyword evidence="2" id="KW-1185">Reference proteome</keyword>
<protein>
    <submittedName>
        <fullName evidence="1">Uncharacterized protein</fullName>
    </submittedName>
</protein>
<reference evidence="2" key="1">
    <citation type="journal article" date="2019" name="Int. J. Syst. Evol. Microbiol.">
        <title>The Global Catalogue of Microorganisms (GCM) 10K type strain sequencing project: providing services to taxonomists for standard genome sequencing and annotation.</title>
        <authorList>
            <consortium name="The Broad Institute Genomics Platform"/>
            <consortium name="The Broad Institute Genome Sequencing Center for Infectious Disease"/>
            <person name="Wu L."/>
            <person name="Ma J."/>
        </authorList>
    </citation>
    <scope>NUCLEOTIDE SEQUENCE [LARGE SCALE GENOMIC DNA]</scope>
    <source>
        <strain evidence="2">CCUG 62952</strain>
    </source>
</reference>
<organism evidence="1 2">
    <name type="scientific">Sungkyunkwania multivorans</name>
    <dbReference type="NCBI Taxonomy" id="1173618"/>
    <lineage>
        <taxon>Bacteria</taxon>
        <taxon>Pseudomonadati</taxon>
        <taxon>Bacteroidota</taxon>
        <taxon>Flavobacteriia</taxon>
        <taxon>Flavobacteriales</taxon>
        <taxon>Flavobacteriaceae</taxon>
        <taxon>Sungkyunkwania</taxon>
    </lineage>
</organism>
<evidence type="ECO:0000313" key="2">
    <source>
        <dbReference type="Proteomes" id="UP001596978"/>
    </source>
</evidence>
<comment type="caution">
    <text evidence="1">The sequence shown here is derived from an EMBL/GenBank/DDBJ whole genome shotgun (WGS) entry which is preliminary data.</text>
</comment>
<proteinExistence type="predicted"/>
<dbReference type="RefSeq" id="WP_386408526.1">
    <property type="nucleotide sequence ID" value="NZ_JBHTJH010000017.1"/>
</dbReference>
<evidence type="ECO:0000313" key="1">
    <source>
        <dbReference type="EMBL" id="MFD0862933.1"/>
    </source>
</evidence>
<dbReference type="EMBL" id="JBHTJH010000017">
    <property type="protein sequence ID" value="MFD0862933.1"/>
    <property type="molecule type" value="Genomic_DNA"/>
</dbReference>
<accession>A0ABW3CYP4</accession>
<sequence>MDLSNYDQQDMGQRIVKAELLKDLGTTIEKLTGTKVRLPYRIELVIRDRTNGDKIYLNIQAKPEIDNLKLSEKQLEAIT</sequence>
<gene>
    <name evidence="1" type="ORF">ACFQ1M_12025</name>
</gene>
<name>A0ABW3CYP4_9FLAO</name>